<name>A0A1B6JHR9_9HEMI</name>
<gene>
    <name evidence="1" type="ORF">g.55667</name>
</gene>
<protein>
    <submittedName>
        <fullName evidence="1">Uncharacterized protein</fullName>
    </submittedName>
</protein>
<sequence length="150" mass="16932">HKKSNITSSVVNSSSLPDVETRLGVVSELKALQSALKLGNKPPMFAVPLDKKECLEAFYESNFEQFLKRNQIKDRPATGHLSDSKHVGVCSVTGDIVFGSTASGELDTPVQEPCHQETSFLWKSPLKKSREKFTQRRRLFINSRWTRQKI</sequence>
<evidence type="ECO:0000313" key="1">
    <source>
        <dbReference type="EMBL" id="JAS98754.1"/>
    </source>
</evidence>
<reference evidence="1" key="1">
    <citation type="submission" date="2015-11" db="EMBL/GenBank/DDBJ databases">
        <title>De novo transcriptome assembly of four potential Pierce s Disease insect vectors from Arizona vineyards.</title>
        <authorList>
            <person name="Tassone E.E."/>
        </authorList>
    </citation>
    <scope>NUCLEOTIDE SEQUENCE</scope>
</reference>
<accession>A0A1B6JHR9</accession>
<organism evidence="1">
    <name type="scientific">Homalodisca liturata</name>
    <dbReference type="NCBI Taxonomy" id="320908"/>
    <lineage>
        <taxon>Eukaryota</taxon>
        <taxon>Metazoa</taxon>
        <taxon>Ecdysozoa</taxon>
        <taxon>Arthropoda</taxon>
        <taxon>Hexapoda</taxon>
        <taxon>Insecta</taxon>
        <taxon>Pterygota</taxon>
        <taxon>Neoptera</taxon>
        <taxon>Paraneoptera</taxon>
        <taxon>Hemiptera</taxon>
        <taxon>Auchenorrhyncha</taxon>
        <taxon>Membracoidea</taxon>
        <taxon>Cicadellidae</taxon>
        <taxon>Cicadellinae</taxon>
        <taxon>Proconiini</taxon>
        <taxon>Homalodisca</taxon>
    </lineage>
</organism>
<feature type="non-terminal residue" evidence="1">
    <location>
        <position position="1"/>
    </location>
</feature>
<dbReference type="EMBL" id="GECU01008952">
    <property type="protein sequence ID" value="JAS98754.1"/>
    <property type="molecule type" value="Transcribed_RNA"/>
</dbReference>
<proteinExistence type="predicted"/>
<dbReference type="AlphaFoldDB" id="A0A1B6JHR9"/>